<evidence type="ECO:0000313" key="1">
    <source>
        <dbReference type="EMBL" id="QIZ21245.1"/>
    </source>
</evidence>
<dbReference type="EMBL" id="CP038852">
    <property type="protein sequence ID" value="QIZ21245.1"/>
    <property type="molecule type" value="Genomic_DNA"/>
</dbReference>
<organism evidence="1 2">
    <name type="scientific">Candidatus Pelagibacter giovannonii</name>
    <dbReference type="NCBI Taxonomy" id="2563896"/>
    <lineage>
        <taxon>Bacteria</taxon>
        <taxon>Pseudomonadati</taxon>
        <taxon>Pseudomonadota</taxon>
        <taxon>Alphaproteobacteria</taxon>
        <taxon>Candidatus Pelagibacterales</taxon>
        <taxon>Candidatus Pelagibacteraceae</taxon>
        <taxon>Candidatus Pelagibacter</taxon>
    </lineage>
</organism>
<proteinExistence type="predicted"/>
<sequence>MNKKLAKLKYLPNNFEIIENGDHVVCAVSGKLIILENLNYWNVELQEPYFSYVEAHKKKETH</sequence>
<protein>
    <submittedName>
        <fullName evidence="1">DUF2093 domain-containing protein</fullName>
    </submittedName>
</protein>
<dbReference type="Proteomes" id="UP000501094">
    <property type="component" value="Chromosome"/>
</dbReference>
<dbReference type="AlphaFoldDB" id="A0A6H1Q4T1"/>
<name>A0A6H1Q4T1_9PROT</name>
<keyword evidence="2" id="KW-1185">Reference proteome</keyword>
<reference evidence="1 2" key="1">
    <citation type="journal article" date="2020" name="Nat. Microbiol.">
        <title>Lysogenic host-virus interactions in SAR11 marine bacteria.</title>
        <authorList>
            <person name="Morris R.M."/>
            <person name="Cain K.R."/>
            <person name="Hvorecny K.L."/>
            <person name="Kollman J.M."/>
        </authorList>
    </citation>
    <scope>NUCLEOTIDE SEQUENCE [LARGE SCALE GENOMIC DNA]</scope>
    <source>
        <strain evidence="1 2">NP1</strain>
    </source>
</reference>
<dbReference type="RefSeq" id="WP_168607104.1">
    <property type="nucleotide sequence ID" value="NZ_CP038852.1"/>
</dbReference>
<dbReference type="InterPro" id="IPR018661">
    <property type="entry name" value="DUF2093"/>
</dbReference>
<evidence type="ECO:0000313" key="2">
    <source>
        <dbReference type="Proteomes" id="UP000501094"/>
    </source>
</evidence>
<dbReference type="Pfam" id="PF09866">
    <property type="entry name" value="DUF2093"/>
    <property type="match status" value="1"/>
</dbReference>
<accession>A0A6H1Q4T1</accession>
<dbReference type="KEGG" id="peg:E5R92_05550"/>
<gene>
    <name evidence="1" type="ORF">E5R92_05550</name>
</gene>